<sequence>MTQTTHRETRVTPRPARPPRRNGRFLPALGRFSLFALPGLLAYTLFVLVPIGMTGYNSLTNLNPFNPPTQFVGLRNYVNLLSDAEFHQALLNTVIITAIITVLANAGGLLIAMLLDRPTKLYVLLRGVFFTPVVLSSVVISVIWQAILTDDGLLNSALRGLGVDEPPGWLSDPGLAIYSIAWIMAWQMLGFCVVVYLAGLQGVPRELNEAASIDGASALQRFRNVTWPMLAPALTINVVMLLITGFKAYDQVRVITNGGPGNGTTVTMAFQVVQTAFVSNRIGYSSALAAVMLAIVAFISVVVLRFLQKREVSQ</sequence>
<keyword evidence="4 7" id="KW-0812">Transmembrane</keyword>
<name>A0A4U3MAU1_9ACTN</name>
<dbReference type="GO" id="GO:0055085">
    <property type="term" value="P:transmembrane transport"/>
    <property type="evidence" value="ECO:0007669"/>
    <property type="project" value="InterPro"/>
</dbReference>
<dbReference type="EMBL" id="SZQA01000025">
    <property type="protein sequence ID" value="TKK85750.1"/>
    <property type="molecule type" value="Genomic_DNA"/>
</dbReference>
<gene>
    <name evidence="10" type="ORF">FDA94_24235</name>
</gene>
<feature type="transmembrane region" description="Helical" evidence="7">
    <location>
        <begin position="29"/>
        <end position="53"/>
    </location>
</feature>
<accession>A0A4U3MAU1</accession>
<evidence type="ECO:0000313" key="11">
    <source>
        <dbReference type="Proteomes" id="UP000308705"/>
    </source>
</evidence>
<proteinExistence type="inferred from homology"/>
<feature type="transmembrane region" description="Helical" evidence="7">
    <location>
        <begin position="287"/>
        <end position="307"/>
    </location>
</feature>
<comment type="subcellular location">
    <subcellularLocation>
        <location evidence="1 7">Cell membrane</location>
        <topology evidence="1 7">Multi-pass membrane protein</topology>
    </subcellularLocation>
</comment>
<feature type="transmembrane region" description="Helical" evidence="7">
    <location>
        <begin position="229"/>
        <end position="249"/>
    </location>
</feature>
<keyword evidence="11" id="KW-1185">Reference proteome</keyword>
<dbReference type="Gene3D" id="1.10.3720.10">
    <property type="entry name" value="MetI-like"/>
    <property type="match status" value="1"/>
</dbReference>
<evidence type="ECO:0000256" key="5">
    <source>
        <dbReference type="ARBA" id="ARBA00022989"/>
    </source>
</evidence>
<dbReference type="RefSeq" id="WP_137249374.1">
    <property type="nucleotide sequence ID" value="NZ_SZQA01000025.1"/>
</dbReference>
<evidence type="ECO:0000259" key="9">
    <source>
        <dbReference type="PROSITE" id="PS50928"/>
    </source>
</evidence>
<dbReference type="PROSITE" id="PS50928">
    <property type="entry name" value="ABC_TM1"/>
    <property type="match status" value="1"/>
</dbReference>
<dbReference type="OrthoDB" id="4319190at2"/>
<feature type="compositionally biased region" description="Basic and acidic residues" evidence="8">
    <location>
        <begin position="1"/>
        <end position="11"/>
    </location>
</feature>
<evidence type="ECO:0000313" key="10">
    <source>
        <dbReference type="EMBL" id="TKK85750.1"/>
    </source>
</evidence>
<evidence type="ECO:0000256" key="8">
    <source>
        <dbReference type="SAM" id="MobiDB-lite"/>
    </source>
</evidence>
<protein>
    <submittedName>
        <fullName evidence="10">Sugar ABC transporter permease</fullName>
    </submittedName>
</protein>
<organism evidence="10 11">
    <name type="scientific">Herbidospora galbida</name>
    <dbReference type="NCBI Taxonomy" id="2575442"/>
    <lineage>
        <taxon>Bacteria</taxon>
        <taxon>Bacillati</taxon>
        <taxon>Actinomycetota</taxon>
        <taxon>Actinomycetes</taxon>
        <taxon>Streptosporangiales</taxon>
        <taxon>Streptosporangiaceae</taxon>
        <taxon>Herbidospora</taxon>
    </lineage>
</organism>
<evidence type="ECO:0000256" key="6">
    <source>
        <dbReference type="ARBA" id="ARBA00023136"/>
    </source>
</evidence>
<dbReference type="InterPro" id="IPR051393">
    <property type="entry name" value="ABC_transporter_permease"/>
</dbReference>
<feature type="domain" description="ABC transmembrane type-1" evidence="9">
    <location>
        <begin position="90"/>
        <end position="303"/>
    </location>
</feature>
<dbReference type="InterPro" id="IPR035906">
    <property type="entry name" value="MetI-like_sf"/>
</dbReference>
<feature type="region of interest" description="Disordered" evidence="8">
    <location>
        <begin position="1"/>
        <end position="21"/>
    </location>
</feature>
<dbReference type="AlphaFoldDB" id="A0A4U3MAU1"/>
<feature type="transmembrane region" description="Helical" evidence="7">
    <location>
        <begin position="127"/>
        <end position="147"/>
    </location>
</feature>
<evidence type="ECO:0000256" key="1">
    <source>
        <dbReference type="ARBA" id="ARBA00004651"/>
    </source>
</evidence>
<comment type="caution">
    <text evidence="10">The sequence shown here is derived from an EMBL/GenBank/DDBJ whole genome shotgun (WGS) entry which is preliminary data.</text>
</comment>
<dbReference type="Proteomes" id="UP000308705">
    <property type="component" value="Unassembled WGS sequence"/>
</dbReference>
<feature type="transmembrane region" description="Helical" evidence="7">
    <location>
        <begin position="89"/>
        <end position="115"/>
    </location>
</feature>
<keyword evidence="2 7" id="KW-0813">Transport</keyword>
<feature type="transmembrane region" description="Helical" evidence="7">
    <location>
        <begin position="175"/>
        <end position="198"/>
    </location>
</feature>
<dbReference type="Pfam" id="PF00528">
    <property type="entry name" value="BPD_transp_1"/>
    <property type="match status" value="1"/>
</dbReference>
<evidence type="ECO:0000256" key="4">
    <source>
        <dbReference type="ARBA" id="ARBA00022692"/>
    </source>
</evidence>
<dbReference type="PANTHER" id="PTHR30193:SF41">
    <property type="entry name" value="DIACETYLCHITOBIOSE UPTAKE SYSTEM PERMEASE PROTEIN NGCF"/>
    <property type="match status" value="1"/>
</dbReference>
<keyword evidence="5 7" id="KW-1133">Transmembrane helix</keyword>
<dbReference type="GO" id="GO:0005886">
    <property type="term" value="C:plasma membrane"/>
    <property type="evidence" value="ECO:0007669"/>
    <property type="project" value="UniProtKB-SubCell"/>
</dbReference>
<keyword evidence="6 7" id="KW-0472">Membrane</keyword>
<dbReference type="SUPFAM" id="SSF161098">
    <property type="entry name" value="MetI-like"/>
    <property type="match status" value="1"/>
</dbReference>
<evidence type="ECO:0000256" key="7">
    <source>
        <dbReference type="RuleBase" id="RU363032"/>
    </source>
</evidence>
<evidence type="ECO:0000256" key="2">
    <source>
        <dbReference type="ARBA" id="ARBA00022448"/>
    </source>
</evidence>
<dbReference type="PANTHER" id="PTHR30193">
    <property type="entry name" value="ABC TRANSPORTER PERMEASE PROTEIN"/>
    <property type="match status" value="1"/>
</dbReference>
<dbReference type="CDD" id="cd06261">
    <property type="entry name" value="TM_PBP2"/>
    <property type="match status" value="1"/>
</dbReference>
<reference evidence="10 11" key="1">
    <citation type="submission" date="2019-04" db="EMBL/GenBank/DDBJ databases">
        <title>Herbidospora sp. NEAU-GS14.nov., a novel actinomycete isolated from soil.</title>
        <authorList>
            <person name="Han L."/>
        </authorList>
    </citation>
    <scope>NUCLEOTIDE SEQUENCE [LARGE SCALE GENOMIC DNA]</scope>
    <source>
        <strain evidence="10 11">NEAU-GS14</strain>
    </source>
</reference>
<dbReference type="InterPro" id="IPR000515">
    <property type="entry name" value="MetI-like"/>
</dbReference>
<evidence type="ECO:0000256" key="3">
    <source>
        <dbReference type="ARBA" id="ARBA00022475"/>
    </source>
</evidence>
<keyword evidence="3" id="KW-1003">Cell membrane</keyword>
<comment type="similarity">
    <text evidence="7">Belongs to the binding-protein-dependent transport system permease family.</text>
</comment>